<feature type="coiled-coil region" evidence="10">
    <location>
        <begin position="379"/>
        <end position="420"/>
    </location>
</feature>
<keyword evidence="6" id="KW-0653">Protein transport</keyword>
<organism evidence="12 13">
    <name type="scientific">Cucurbita moschata</name>
    <name type="common">Winter crookneck squash</name>
    <name type="synonym">Cucurbita pepo var. moschata</name>
    <dbReference type="NCBI Taxonomy" id="3662"/>
    <lineage>
        <taxon>Eukaryota</taxon>
        <taxon>Viridiplantae</taxon>
        <taxon>Streptophyta</taxon>
        <taxon>Embryophyta</taxon>
        <taxon>Tracheophyta</taxon>
        <taxon>Spermatophyta</taxon>
        <taxon>Magnoliopsida</taxon>
        <taxon>eudicotyledons</taxon>
        <taxon>Gunneridae</taxon>
        <taxon>Pentapetalae</taxon>
        <taxon>rosids</taxon>
        <taxon>fabids</taxon>
        <taxon>Cucurbitales</taxon>
        <taxon>Cucurbitaceae</taxon>
        <taxon>Cucurbiteae</taxon>
        <taxon>Cucurbita</taxon>
    </lineage>
</organism>
<name>A0A6J1H8E6_CUCMO</name>
<gene>
    <name evidence="13" type="primary">LOC111460595</name>
</gene>
<dbReference type="SMART" id="SM00312">
    <property type="entry name" value="PX"/>
    <property type="match status" value="1"/>
</dbReference>
<keyword evidence="4" id="KW-0963">Cytoplasm</keyword>
<dbReference type="FunFam" id="3.30.1520.10:FF:000060">
    <property type="entry name" value="Phox (PX) domain-containing protein"/>
    <property type="match status" value="1"/>
</dbReference>
<dbReference type="InterPro" id="IPR036871">
    <property type="entry name" value="PX_dom_sf"/>
</dbReference>
<comment type="function">
    <text evidence="9">Acts as an effector of RABF2A and RABF2B. Involved in vacuolar transport of storage proteins. Regulates membrane trafficking to protein storage vacuoles (PSVs). Binds specifically to phosphatidylinositol 3-monophosphate (PtdIns3P).</text>
</comment>
<evidence type="ECO:0000256" key="7">
    <source>
        <dbReference type="ARBA" id="ARBA00023054"/>
    </source>
</evidence>
<dbReference type="Pfam" id="PF00787">
    <property type="entry name" value="PX"/>
    <property type="match status" value="1"/>
</dbReference>
<comment type="subcellular location">
    <subcellularLocation>
        <location evidence="2">Cytoplasm</location>
        <location evidence="2">Cytosol</location>
    </subcellularLocation>
    <subcellularLocation>
        <location evidence="1">Endosome membrane</location>
        <topology evidence="1">Peripheral membrane protein</topology>
    </subcellularLocation>
</comment>
<evidence type="ECO:0000256" key="8">
    <source>
        <dbReference type="ARBA" id="ARBA00023136"/>
    </source>
</evidence>
<dbReference type="SUPFAM" id="SSF64268">
    <property type="entry name" value="PX domain"/>
    <property type="match status" value="1"/>
</dbReference>
<evidence type="ECO:0000256" key="10">
    <source>
        <dbReference type="SAM" id="Coils"/>
    </source>
</evidence>
<keyword evidence="12" id="KW-1185">Reference proteome</keyword>
<keyword evidence="7 10" id="KW-0175">Coiled coil</keyword>
<protein>
    <submittedName>
        <fullName evidence="13">PX domain-containing protein EREX-like isoform X1</fullName>
    </submittedName>
</protein>
<accession>A0A6J1H8E6</accession>
<dbReference type="PANTHER" id="PTHR46856">
    <property type="entry name" value="PX DOMAIN-CONTAINING PROTEIN EREL1-RELATED"/>
    <property type="match status" value="1"/>
</dbReference>
<evidence type="ECO:0000313" key="12">
    <source>
        <dbReference type="Proteomes" id="UP000504609"/>
    </source>
</evidence>
<dbReference type="KEGG" id="cmos:111460595"/>
<proteinExistence type="predicted"/>
<evidence type="ECO:0000256" key="5">
    <source>
        <dbReference type="ARBA" id="ARBA00022753"/>
    </source>
</evidence>
<dbReference type="PROSITE" id="PS50195">
    <property type="entry name" value="PX"/>
    <property type="match status" value="1"/>
</dbReference>
<evidence type="ECO:0000256" key="6">
    <source>
        <dbReference type="ARBA" id="ARBA00022927"/>
    </source>
</evidence>
<dbReference type="GO" id="GO:0005829">
    <property type="term" value="C:cytosol"/>
    <property type="evidence" value="ECO:0007669"/>
    <property type="project" value="UniProtKB-SubCell"/>
</dbReference>
<evidence type="ECO:0000259" key="11">
    <source>
        <dbReference type="PROSITE" id="PS50195"/>
    </source>
</evidence>
<evidence type="ECO:0000256" key="3">
    <source>
        <dbReference type="ARBA" id="ARBA00022448"/>
    </source>
</evidence>
<keyword evidence="8" id="KW-0472">Membrane</keyword>
<sequence>MNFYAHDLSPLDFNFGHSESFGQSFSRLRASSAISSNVFLDEDDDVYRPSWTARNKEEMPTGCPPNRRHDGSSPLPLGMDWSPPPQKWDGQHTLWPHDPPTGWSYCVTIPSWTTIPKSNGSVPVVFYTVQVGLQSPQGITSTRGISRRFNEFLELFYELKRTLPEKHLPPAPSKMVLRMKNSTFHDERRSSLEEWMEKILSDIDVSRSVPVASFLELEAAVRSFFSDVDHQTSDEVSSNSIMVQPITLTSSTVPIAAASSVASSPRDDICYGGPELGTLRHRDDEDAELGMDKLASEKAGTGLENLVVRSKEDVSVRRFLASKDEQVPMESTIMSILEENKFLLQELDASRVQLEYLQKQYEEFVTKSKADVELFIKEIKSLRDTQLDMKQECSQLTKEKSELERVFQTERQRMEQAKIANQKLLHDCEILQYRLQDSSVDFFIEEGDKLILETASTAHDAMDLLATSDNHISLILAEAKLRAHDADGTAGSASPNGACEGAPDKVLRNILADMFVENARLRTQVNSVIRCALNANPTHEKDENESLLGV</sequence>
<feature type="domain" description="PX" evidence="11">
    <location>
        <begin position="105"/>
        <end position="232"/>
    </location>
</feature>
<dbReference type="InterPro" id="IPR044588">
    <property type="entry name" value="EREX-like"/>
</dbReference>
<dbReference type="PANTHER" id="PTHR46856:SF3">
    <property type="entry name" value="PX DOMAIN-CONTAINING PROTEIN EREX"/>
    <property type="match status" value="1"/>
</dbReference>
<keyword evidence="5" id="KW-0967">Endosome</keyword>
<dbReference type="RefSeq" id="XP_022959559.1">
    <property type="nucleotide sequence ID" value="XM_023103791.1"/>
</dbReference>
<dbReference type="Proteomes" id="UP000504609">
    <property type="component" value="Unplaced"/>
</dbReference>
<dbReference type="GO" id="GO:0035091">
    <property type="term" value="F:phosphatidylinositol binding"/>
    <property type="evidence" value="ECO:0007669"/>
    <property type="project" value="InterPro"/>
</dbReference>
<evidence type="ECO:0000256" key="4">
    <source>
        <dbReference type="ARBA" id="ARBA00022490"/>
    </source>
</evidence>
<dbReference type="GO" id="GO:0010008">
    <property type="term" value="C:endosome membrane"/>
    <property type="evidence" value="ECO:0007669"/>
    <property type="project" value="UniProtKB-SubCell"/>
</dbReference>
<dbReference type="Gene3D" id="3.30.1520.10">
    <property type="entry name" value="Phox-like domain"/>
    <property type="match status" value="1"/>
</dbReference>
<reference evidence="13" key="1">
    <citation type="submission" date="2025-08" db="UniProtKB">
        <authorList>
            <consortium name="RefSeq"/>
        </authorList>
    </citation>
    <scope>IDENTIFICATION</scope>
    <source>
        <tissue evidence="13">Young leaves</tissue>
    </source>
</reference>
<evidence type="ECO:0000256" key="9">
    <source>
        <dbReference type="ARBA" id="ARBA00055681"/>
    </source>
</evidence>
<dbReference type="InterPro" id="IPR001683">
    <property type="entry name" value="PX_dom"/>
</dbReference>
<keyword evidence="3" id="KW-0813">Transport</keyword>
<evidence type="ECO:0000256" key="1">
    <source>
        <dbReference type="ARBA" id="ARBA00004481"/>
    </source>
</evidence>
<evidence type="ECO:0000313" key="13">
    <source>
        <dbReference type="RefSeq" id="XP_022959559.1"/>
    </source>
</evidence>
<dbReference type="GO" id="GO:0015031">
    <property type="term" value="P:protein transport"/>
    <property type="evidence" value="ECO:0007669"/>
    <property type="project" value="UniProtKB-KW"/>
</dbReference>
<evidence type="ECO:0000256" key="2">
    <source>
        <dbReference type="ARBA" id="ARBA00004514"/>
    </source>
</evidence>
<dbReference type="AlphaFoldDB" id="A0A6J1H8E6"/>
<dbReference type="GeneID" id="111460595"/>